<dbReference type="PANTHER" id="PTHR43884">
    <property type="entry name" value="ACYL-COA DEHYDROGENASE"/>
    <property type="match status" value="1"/>
</dbReference>
<evidence type="ECO:0000259" key="6">
    <source>
        <dbReference type="Pfam" id="PF00441"/>
    </source>
</evidence>
<evidence type="ECO:0000313" key="10">
    <source>
        <dbReference type="Proteomes" id="UP000598775"/>
    </source>
</evidence>
<dbReference type="InterPro" id="IPR006091">
    <property type="entry name" value="Acyl-CoA_Oxase/DH_mid-dom"/>
</dbReference>
<evidence type="ECO:0000256" key="3">
    <source>
        <dbReference type="ARBA" id="ARBA00022630"/>
    </source>
</evidence>
<feature type="domain" description="Acyl-CoA oxidase/dehydrogenase middle" evidence="7">
    <location>
        <begin position="123"/>
        <end position="192"/>
    </location>
</feature>
<comment type="similarity">
    <text evidence="2 5">Belongs to the acyl-CoA dehydrogenase family.</text>
</comment>
<dbReference type="PANTHER" id="PTHR43884:SF12">
    <property type="entry name" value="ISOVALERYL-COA DEHYDROGENASE, MITOCHONDRIAL-RELATED"/>
    <property type="match status" value="1"/>
</dbReference>
<dbReference type="Gene3D" id="1.10.540.10">
    <property type="entry name" value="Acyl-CoA dehydrogenase/oxidase, N-terminal domain"/>
    <property type="match status" value="1"/>
</dbReference>
<sequence length="389" mass="43460">MTVTVQPLTTLVELRARTRQLCSAFDDAYWRETDRNRRYPQEFVDALTESGLLAALVPAEYGGMGLGITEGSVILEEINHSGGHSAACHAQMYTMGSLLRHGSEEQKSLYLPAIAAGDLRLQAFSITEDAGSDTTNIETRAETVGDDFIVTGHKTWTSRVEESDLMLLLARTTAKSEVKTDGMTLFLVDLRQVRAEQPESMRVVKVNTMMNYATNQIFYEGMRLPKSSVIGEVGSGFRYVLDSWNAERILLAAEAVGDGYWFTERASTYAGTRVVFDRQIGVNQGVQFPITEAYMKVRSADLMRFEAARLFDQDEPCGPEANMAKYLSSEASWEAANACLNTYGGYGFVDEYDIERKFRETRMYQVAPINNNLIKTFIGSKVLGMPRTY</sequence>
<dbReference type="CDD" id="cd00567">
    <property type="entry name" value="ACAD"/>
    <property type="match status" value="1"/>
</dbReference>
<dbReference type="InterPro" id="IPR036250">
    <property type="entry name" value="AcylCo_DH-like_C"/>
</dbReference>
<dbReference type="Pfam" id="PF02770">
    <property type="entry name" value="Acyl-CoA_dh_M"/>
    <property type="match status" value="1"/>
</dbReference>
<dbReference type="InterPro" id="IPR013786">
    <property type="entry name" value="AcylCoA_DH/ox_N"/>
</dbReference>
<dbReference type="Gene3D" id="1.20.140.10">
    <property type="entry name" value="Butyryl-CoA Dehydrogenase, subunit A, domain 3"/>
    <property type="match status" value="1"/>
</dbReference>
<dbReference type="Gene3D" id="2.40.110.10">
    <property type="entry name" value="Butyryl-CoA Dehydrogenase, subunit A, domain 2"/>
    <property type="match status" value="1"/>
</dbReference>
<evidence type="ECO:0000256" key="1">
    <source>
        <dbReference type="ARBA" id="ARBA00001974"/>
    </source>
</evidence>
<evidence type="ECO:0000259" key="8">
    <source>
        <dbReference type="Pfam" id="PF02771"/>
    </source>
</evidence>
<keyword evidence="10" id="KW-1185">Reference proteome</keyword>
<dbReference type="SUPFAM" id="SSF56645">
    <property type="entry name" value="Acyl-CoA dehydrogenase NM domain-like"/>
    <property type="match status" value="1"/>
</dbReference>
<dbReference type="RefSeq" id="WP_188681402.1">
    <property type="nucleotide sequence ID" value="NZ_BMGP01000012.1"/>
</dbReference>
<gene>
    <name evidence="9" type="ORF">GCM10011399_38460</name>
</gene>
<evidence type="ECO:0000256" key="2">
    <source>
        <dbReference type="ARBA" id="ARBA00009347"/>
    </source>
</evidence>
<dbReference type="GO" id="GO:0003995">
    <property type="term" value="F:acyl-CoA dehydrogenase activity"/>
    <property type="evidence" value="ECO:0007669"/>
    <property type="project" value="TreeGrafter"/>
</dbReference>
<dbReference type="InterPro" id="IPR009075">
    <property type="entry name" value="AcylCo_DH/oxidase_C"/>
</dbReference>
<dbReference type="SUPFAM" id="SSF47203">
    <property type="entry name" value="Acyl-CoA dehydrogenase C-terminal domain-like"/>
    <property type="match status" value="1"/>
</dbReference>
<dbReference type="Pfam" id="PF02771">
    <property type="entry name" value="Acyl-CoA_dh_N"/>
    <property type="match status" value="1"/>
</dbReference>
<keyword evidence="5" id="KW-0560">Oxidoreductase</keyword>
<name>A0A917F1Z8_9MICO</name>
<dbReference type="InterPro" id="IPR037069">
    <property type="entry name" value="AcylCoA_DH/ox_N_sf"/>
</dbReference>
<dbReference type="InterPro" id="IPR009100">
    <property type="entry name" value="AcylCoA_DH/oxidase_NM_dom_sf"/>
</dbReference>
<reference evidence="9 10" key="1">
    <citation type="journal article" date="2014" name="Int. J. Syst. Evol. Microbiol.">
        <title>Complete genome sequence of Corynebacterium casei LMG S-19264T (=DSM 44701T), isolated from a smear-ripened cheese.</title>
        <authorList>
            <consortium name="US DOE Joint Genome Institute (JGI-PGF)"/>
            <person name="Walter F."/>
            <person name="Albersmeier A."/>
            <person name="Kalinowski J."/>
            <person name="Ruckert C."/>
        </authorList>
    </citation>
    <scope>NUCLEOTIDE SEQUENCE [LARGE SCALE GENOMIC DNA]</scope>
    <source>
        <strain evidence="9 10">CGMCC 1.12976</strain>
    </source>
</reference>
<feature type="domain" description="Acyl-CoA dehydrogenase/oxidase C-terminal" evidence="6">
    <location>
        <begin position="234"/>
        <end position="366"/>
    </location>
</feature>
<comment type="cofactor">
    <cofactor evidence="1 5">
        <name>FAD</name>
        <dbReference type="ChEBI" id="CHEBI:57692"/>
    </cofactor>
</comment>
<proteinExistence type="inferred from homology"/>
<dbReference type="InterPro" id="IPR046373">
    <property type="entry name" value="Acyl-CoA_Oxase/DH_mid-dom_sf"/>
</dbReference>
<evidence type="ECO:0000256" key="5">
    <source>
        <dbReference type="RuleBase" id="RU362125"/>
    </source>
</evidence>
<comment type="caution">
    <text evidence="9">The sequence shown here is derived from an EMBL/GenBank/DDBJ whole genome shotgun (WGS) entry which is preliminary data.</text>
</comment>
<protein>
    <submittedName>
        <fullName evidence="9">Acyl-CoA dehydrogenase</fullName>
    </submittedName>
</protein>
<dbReference type="Pfam" id="PF00441">
    <property type="entry name" value="Acyl-CoA_dh_1"/>
    <property type="match status" value="1"/>
</dbReference>
<dbReference type="PIRSF" id="PIRSF016578">
    <property type="entry name" value="HsaA"/>
    <property type="match status" value="1"/>
</dbReference>
<keyword evidence="4 5" id="KW-0274">FAD</keyword>
<accession>A0A917F1Z8</accession>
<keyword evidence="3 5" id="KW-0285">Flavoprotein</keyword>
<evidence type="ECO:0000259" key="7">
    <source>
        <dbReference type="Pfam" id="PF02770"/>
    </source>
</evidence>
<dbReference type="AlphaFoldDB" id="A0A917F1Z8"/>
<dbReference type="EMBL" id="BMGP01000012">
    <property type="protein sequence ID" value="GGF42126.1"/>
    <property type="molecule type" value="Genomic_DNA"/>
</dbReference>
<evidence type="ECO:0000313" key="9">
    <source>
        <dbReference type="EMBL" id="GGF42126.1"/>
    </source>
</evidence>
<feature type="domain" description="Acyl-CoA dehydrogenase/oxidase N-terminal" evidence="8">
    <location>
        <begin position="13"/>
        <end position="118"/>
    </location>
</feature>
<dbReference type="Proteomes" id="UP000598775">
    <property type="component" value="Unassembled WGS sequence"/>
</dbReference>
<evidence type="ECO:0000256" key="4">
    <source>
        <dbReference type="ARBA" id="ARBA00022827"/>
    </source>
</evidence>
<organism evidence="9 10">
    <name type="scientific">Subtercola lobariae</name>
    <dbReference type="NCBI Taxonomy" id="1588641"/>
    <lineage>
        <taxon>Bacteria</taxon>
        <taxon>Bacillati</taxon>
        <taxon>Actinomycetota</taxon>
        <taxon>Actinomycetes</taxon>
        <taxon>Micrococcales</taxon>
        <taxon>Microbacteriaceae</taxon>
        <taxon>Subtercola</taxon>
    </lineage>
</organism>
<dbReference type="GO" id="GO:0050660">
    <property type="term" value="F:flavin adenine dinucleotide binding"/>
    <property type="evidence" value="ECO:0007669"/>
    <property type="project" value="InterPro"/>
</dbReference>
<dbReference type="FunFam" id="1.20.140.10:FF:000012">
    <property type="entry name" value="Acyl-CoA dehydrogenase fadE12"/>
    <property type="match status" value="1"/>
</dbReference>